<sequence length="104" mass="11735">MMSLSLTALCPTALAVEARGGRVEGDYTYHRGTDILICAMFIPPRFLRWNPGRDGPDSQVIGGGASFLFSLTWTLGGNNSVSRRRRRRRRRRHRRSCRIIAESA</sequence>
<keyword evidence="2" id="KW-0472">Membrane</keyword>
<evidence type="ECO:0000256" key="2">
    <source>
        <dbReference type="SAM" id="Phobius"/>
    </source>
</evidence>
<keyword evidence="3" id="KW-0732">Signal</keyword>
<keyword evidence="2" id="KW-0812">Transmembrane</keyword>
<organism evidence="4 5">
    <name type="scientific">Thalassiosira oceanica</name>
    <name type="common">Marine diatom</name>
    <dbReference type="NCBI Taxonomy" id="159749"/>
    <lineage>
        <taxon>Eukaryota</taxon>
        <taxon>Sar</taxon>
        <taxon>Stramenopiles</taxon>
        <taxon>Ochrophyta</taxon>
        <taxon>Bacillariophyta</taxon>
        <taxon>Coscinodiscophyceae</taxon>
        <taxon>Thalassiosirophycidae</taxon>
        <taxon>Thalassiosirales</taxon>
        <taxon>Thalassiosiraceae</taxon>
        <taxon>Thalassiosira</taxon>
    </lineage>
</organism>
<dbReference type="EMBL" id="AGNL01034261">
    <property type="protein sequence ID" value="EJK55335.1"/>
    <property type="molecule type" value="Genomic_DNA"/>
</dbReference>
<feature type="compositionally biased region" description="Basic residues" evidence="1">
    <location>
        <begin position="82"/>
        <end position="97"/>
    </location>
</feature>
<dbReference type="Proteomes" id="UP000266841">
    <property type="component" value="Unassembled WGS sequence"/>
</dbReference>
<evidence type="ECO:0000256" key="1">
    <source>
        <dbReference type="SAM" id="MobiDB-lite"/>
    </source>
</evidence>
<comment type="caution">
    <text evidence="4">The sequence shown here is derived from an EMBL/GenBank/DDBJ whole genome shotgun (WGS) entry which is preliminary data.</text>
</comment>
<evidence type="ECO:0000256" key="3">
    <source>
        <dbReference type="SAM" id="SignalP"/>
    </source>
</evidence>
<reference evidence="4 5" key="1">
    <citation type="journal article" date="2012" name="Genome Biol.">
        <title>Genome and low-iron response of an oceanic diatom adapted to chronic iron limitation.</title>
        <authorList>
            <person name="Lommer M."/>
            <person name="Specht M."/>
            <person name="Roy A.S."/>
            <person name="Kraemer L."/>
            <person name="Andreson R."/>
            <person name="Gutowska M.A."/>
            <person name="Wolf J."/>
            <person name="Bergner S.V."/>
            <person name="Schilhabel M.B."/>
            <person name="Klostermeier U.C."/>
            <person name="Beiko R.G."/>
            <person name="Rosenstiel P."/>
            <person name="Hippler M."/>
            <person name="Laroche J."/>
        </authorList>
    </citation>
    <scope>NUCLEOTIDE SEQUENCE [LARGE SCALE GENOMIC DNA]</scope>
    <source>
        <strain evidence="4 5">CCMP1005</strain>
    </source>
</reference>
<name>K0RQI0_THAOC</name>
<feature type="transmembrane region" description="Helical" evidence="2">
    <location>
        <begin position="60"/>
        <end position="81"/>
    </location>
</feature>
<keyword evidence="5" id="KW-1185">Reference proteome</keyword>
<accession>K0RQI0</accession>
<evidence type="ECO:0008006" key="6">
    <source>
        <dbReference type="Google" id="ProtNLM"/>
    </source>
</evidence>
<evidence type="ECO:0000313" key="5">
    <source>
        <dbReference type="Proteomes" id="UP000266841"/>
    </source>
</evidence>
<feature type="region of interest" description="Disordered" evidence="1">
    <location>
        <begin position="82"/>
        <end position="104"/>
    </location>
</feature>
<evidence type="ECO:0000313" key="4">
    <source>
        <dbReference type="EMBL" id="EJK55335.1"/>
    </source>
</evidence>
<protein>
    <recommendedName>
        <fullName evidence="6">Secreted protein</fullName>
    </recommendedName>
</protein>
<feature type="chain" id="PRO_5003836447" description="Secreted protein" evidence="3">
    <location>
        <begin position="21"/>
        <end position="104"/>
    </location>
</feature>
<dbReference type="AlphaFoldDB" id="K0RQI0"/>
<feature type="signal peptide" evidence="3">
    <location>
        <begin position="1"/>
        <end position="20"/>
    </location>
</feature>
<proteinExistence type="predicted"/>
<keyword evidence="2" id="KW-1133">Transmembrane helix</keyword>
<gene>
    <name evidence="4" type="ORF">THAOC_24941</name>
</gene>